<reference evidence="1 2" key="1">
    <citation type="journal article" date="2020" name="Sci. Rep.">
        <title>A novel cyanobacterial geosmin producer, revising GeoA distribution and dispersion patterns in Bacteria.</title>
        <authorList>
            <person name="Churro C."/>
            <person name="Semedo-Aguiar A.P."/>
            <person name="Silva A.D."/>
            <person name="Pereira-Leal J.B."/>
            <person name="Leite R.B."/>
        </authorList>
    </citation>
    <scope>NUCLEOTIDE SEQUENCE [LARGE SCALE GENOMIC DNA]</scope>
    <source>
        <strain evidence="1 2">IPMA8</strain>
    </source>
</reference>
<protein>
    <submittedName>
        <fullName evidence="1">Uncharacterized protein</fullName>
    </submittedName>
</protein>
<dbReference type="Proteomes" id="UP000702425">
    <property type="component" value="Unassembled WGS sequence"/>
</dbReference>
<evidence type="ECO:0000313" key="2">
    <source>
        <dbReference type="Proteomes" id="UP000702425"/>
    </source>
</evidence>
<comment type="caution">
    <text evidence="1">The sequence shown here is derived from an EMBL/GenBank/DDBJ whole genome shotgun (WGS) entry which is preliminary data.</text>
</comment>
<accession>A0ABX2D1Q4</accession>
<keyword evidence="2" id="KW-1185">Reference proteome</keyword>
<proteinExistence type="predicted"/>
<sequence>MPPDLVIEVYLTRISSNRLRIYQQLAIIKRRYRVENVQIDNVQNPKYIFYEYSLSFPIMPATLLAHLIKISGTQDDNAIVRYCWLWVRQQLQTQSL</sequence>
<name>A0ABX2D1Q4_9CYAN</name>
<gene>
    <name evidence="1" type="ORF">E5S67_04216</name>
</gene>
<dbReference type="EMBL" id="SRRZ01000085">
    <property type="protein sequence ID" value="NQE36451.1"/>
    <property type="molecule type" value="Genomic_DNA"/>
</dbReference>
<organism evidence="1 2">
    <name type="scientific">Microcoleus asticus IPMA8</name>
    <dbReference type="NCBI Taxonomy" id="2563858"/>
    <lineage>
        <taxon>Bacteria</taxon>
        <taxon>Bacillati</taxon>
        <taxon>Cyanobacteriota</taxon>
        <taxon>Cyanophyceae</taxon>
        <taxon>Oscillatoriophycideae</taxon>
        <taxon>Oscillatoriales</taxon>
        <taxon>Microcoleaceae</taxon>
        <taxon>Microcoleus</taxon>
        <taxon>Microcoleus asticus</taxon>
    </lineage>
</organism>
<evidence type="ECO:0000313" key="1">
    <source>
        <dbReference type="EMBL" id="NQE36451.1"/>
    </source>
</evidence>